<dbReference type="KEGG" id="tvl:FAZ95_26955"/>
<gene>
    <name evidence="4" type="ORF">FAZ95_26955</name>
</gene>
<keyword evidence="1" id="KW-0547">Nucleotide-binding</keyword>
<evidence type="ECO:0000259" key="3">
    <source>
        <dbReference type="PROSITE" id="PS50125"/>
    </source>
</evidence>
<dbReference type="GO" id="GO:0004016">
    <property type="term" value="F:adenylate cyclase activity"/>
    <property type="evidence" value="ECO:0007669"/>
    <property type="project" value="TreeGrafter"/>
</dbReference>
<dbReference type="InterPro" id="IPR041664">
    <property type="entry name" value="AAA_16"/>
</dbReference>
<dbReference type="Pfam" id="PF13191">
    <property type="entry name" value="AAA_16"/>
    <property type="match status" value="1"/>
</dbReference>
<dbReference type="SUPFAM" id="SSF55073">
    <property type="entry name" value="Nucleotide cyclase"/>
    <property type="match status" value="2"/>
</dbReference>
<proteinExistence type="predicted"/>
<dbReference type="GO" id="GO:0005737">
    <property type="term" value="C:cytoplasm"/>
    <property type="evidence" value="ECO:0007669"/>
    <property type="project" value="TreeGrafter"/>
</dbReference>
<dbReference type="Proteomes" id="UP000298656">
    <property type="component" value="Chromosome 2"/>
</dbReference>
<dbReference type="PANTHER" id="PTHR16305:SF28">
    <property type="entry name" value="GUANYLATE CYCLASE DOMAIN-CONTAINING PROTEIN"/>
    <property type="match status" value="1"/>
</dbReference>
<dbReference type="SUPFAM" id="SSF52540">
    <property type="entry name" value="P-loop containing nucleoside triphosphate hydrolases"/>
    <property type="match status" value="1"/>
</dbReference>
<dbReference type="EMBL" id="CP040078">
    <property type="protein sequence ID" value="QCP52777.1"/>
    <property type="molecule type" value="Genomic_DNA"/>
</dbReference>
<evidence type="ECO:0000313" key="4">
    <source>
        <dbReference type="EMBL" id="QCP52777.1"/>
    </source>
</evidence>
<feature type="domain" description="Guanylate cyclase" evidence="3">
    <location>
        <begin position="257"/>
        <end position="379"/>
    </location>
</feature>
<organism evidence="4 5">
    <name type="scientific">Trinickia violacea</name>
    <dbReference type="NCBI Taxonomy" id="2571746"/>
    <lineage>
        <taxon>Bacteria</taxon>
        <taxon>Pseudomonadati</taxon>
        <taxon>Pseudomonadota</taxon>
        <taxon>Betaproteobacteria</taxon>
        <taxon>Burkholderiales</taxon>
        <taxon>Burkholderiaceae</taxon>
        <taxon>Trinickia</taxon>
    </lineage>
</organism>
<dbReference type="InterPro" id="IPR027417">
    <property type="entry name" value="P-loop_NTPase"/>
</dbReference>
<reference evidence="4 5" key="1">
    <citation type="submission" date="2019-05" db="EMBL/GenBank/DDBJ databases">
        <title>Burkholderia sp. DHOD12, isolated from subtropical forest soil.</title>
        <authorList>
            <person name="Gao Z.-H."/>
            <person name="Qiu L.-H."/>
        </authorList>
    </citation>
    <scope>NUCLEOTIDE SEQUENCE [LARGE SCALE GENOMIC DNA]</scope>
    <source>
        <strain evidence="4 5">DHOD12</strain>
    </source>
</reference>
<keyword evidence="2" id="KW-0067">ATP-binding</keyword>
<dbReference type="GO" id="GO:0009190">
    <property type="term" value="P:cyclic nucleotide biosynthetic process"/>
    <property type="evidence" value="ECO:0007669"/>
    <property type="project" value="InterPro"/>
</dbReference>
<name>A0A4P8IWT0_9BURK</name>
<evidence type="ECO:0000256" key="1">
    <source>
        <dbReference type="ARBA" id="ARBA00022741"/>
    </source>
</evidence>
<dbReference type="Gene3D" id="3.30.70.1230">
    <property type="entry name" value="Nucleotide cyclase"/>
    <property type="match status" value="2"/>
</dbReference>
<accession>A0A4P8IWT0</accession>
<dbReference type="InterPro" id="IPR001054">
    <property type="entry name" value="A/G_cyclase"/>
</dbReference>
<dbReference type="OrthoDB" id="9758570at2"/>
<dbReference type="PROSITE" id="PS50125">
    <property type="entry name" value="GUANYLATE_CYCLASE_2"/>
    <property type="match status" value="2"/>
</dbReference>
<dbReference type="InterPro" id="IPR029787">
    <property type="entry name" value="Nucleotide_cyclase"/>
</dbReference>
<dbReference type="PANTHER" id="PTHR16305">
    <property type="entry name" value="TESTICULAR SOLUBLE ADENYLYL CYCLASE"/>
    <property type="match status" value="1"/>
</dbReference>
<dbReference type="RefSeq" id="WP_137335548.1">
    <property type="nucleotide sequence ID" value="NZ_CP040078.1"/>
</dbReference>
<dbReference type="CDD" id="cd07302">
    <property type="entry name" value="CHD"/>
    <property type="match status" value="1"/>
</dbReference>
<keyword evidence="5" id="KW-1185">Reference proteome</keyword>
<sequence>MGETSAFTPTGLSRYVPRHLLTSGECERPGARDFEGVAMMVDIAGFTELTETFAREGVAGAERLSGILDRYFGRMTGIAIAYGGDVLDFAGDAIRVIWEYGTTPNEEARLAVHCGLTLQRALPEIIAETGVQMRQRVSLAEGKLTHLTVGGFGGKWFSLTAGRPVAEAAAANHKGGADEVVVCESLWSKVRGHFDARPLLGGGAAITEERDPVLMPLAPPSALSPPLGMLESFLGRHFLERVRMGGGRWLGEFRNITALFIGLSGVDCSRDHALNPLQAAVECTQRIHERFGGILAELSADDKGVTVLSVFGLPLMAHEDDAVRAVAAARALADAMCERDIAVSIGIASGVAFYADRGGNERRHAGLTGGVVNRAARLMTAAQGGTLCDKSTRDAAAREFQFEARDAVPAKGFAEVVAVWQPRAGVAYAGHPFAGVSVGRDVEAQQLSIALDRVMAGHGDVISLCGEAGLGKTRLIADLATRARERGMLVIWSAGFAVESMSVHYVWRHILEQLLSGGGRFDPAQAGRVAANLVADDECLTSWLPLLNDILPFQFIDTEVTQEMVGHARAKGLRMLVTALASRTSHDMPILLIADDLHWFDSASATLLLELAVARPPGLLLLAATRPLDDSSAVEAHGVVHESRRICLSGLTREALGTLIADRLGAAEVTHELLDFVAKRTEGNPFYAEEVVLALHVSGYIEVTDGVATFSAEAASEANVSLPEGLRGVIVSRLDALGAAEQLMLKIAAVIGQEFSLKMLCDLYPGDRGMADLKKLARGLDHEDVIYPVGEDYLAGDEGDRYRFKHVLLQDAVYEMLPYALRQELHRDIAGWVERNESHNLEPHFAALASHWERALNIPTAVTYLEKSAELSLKHYANRDAVRQADRALRLANEHNLPPDRAREMRCEAILGEGYNELFQYGAAKLHFNRALVCAGRRVPRFATVMILDVAWQLTQQLSARAGLTRGRSANPLLPRISQIHERLSEIAYFNSGQLSLLHSTLTSLNLAERSGSVRETVKGFAAMAIGFAGSGQRWLSQVYNQRSLALAAEQGGIDDIAYANVVSGVYWAADARWEQAVACLTYSASLYVRLGAIERWQQSIAGLCAVALARGQLADAEEWLDKLRPVRHDTPAQIAAYLYGFDTCLALARGRRLQELVKSLGKIMGARELAQFDRIFCQGLIAASYWRLGDHTRAIESARAGLDTLSAGVPVAWYITDGIAGIAQTLIDASACGLASWREAHHACRILAHYARATKAAAPRAALLAGRMAAARHDGRRAVACWRKGLAAARALGAGYDEVLLLYELGNHSPHGSAERTEFLEQARVRHERIGAPLARA</sequence>
<feature type="domain" description="Guanylate cyclase" evidence="3">
    <location>
        <begin position="37"/>
        <end position="150"/>
    </location>
</feature>
<evidence type="ECO:0000256" key="2">
    <source>
        <dbReference type="ARBA" id="ARBA00022840"/>
    </source>
</evidence>
<evidence type="ECO:0000313" key="5">
    <source>
        <dbReference type="Proteomes" id="UP000298656"/>
    </source>
</evidence>
<protein>
    <recommendedName>
        <fullName evidence="3">Guanylate cyclase domain-containing protein</fullName>
    </recommendedName>
</protein>
<dbReference type="GO" id="GO:0035556">
    <property type="term" value="P:intracellular signal transduction"/>
    <property type="evidence" value="ECO:0007669"/>
    <property type="project" value="InterPro"/>
</dbReference>
<dbReference type="GO" id="GO:0005524">
    <property type="term" value="F:ATP binding"/>
    <property type="evidence" value="ECO:0007669"/>
    <property type="project" value="UniProtKB-KW"/>
</dbReference>